<feature type="compositionally biased region" description="Basic residues" evidence="1">
    <location>
        <begin position="94"/>
        <end position="110"/>
    </location>
</feature>
<dbReference type="Gene3D" id="3.30.565.10">
    <property type="entry name" value="Histidine kinase-like ATPase, C-terminal domain"/>
    <property type="match status" value="1"/>
</dbReference>
<protein>
    <submittedName>
        <fullName evidence="2">Uncharacterized protein</fullName>
    </submittedName>
</protein>
<evidence type="ECO:0000256" key="1">
    <source>
        <dbReference type="SAM" id="MobiDB-lite"/>
    </source>
</evidence>
<feature type="region of interest" description="Disordered" evidence="1">
    <location>
        <begin position="94"/>
        <end position="122"/>
    </location>
</feature>
<accession>A0A699UYP3</accession>
<dbReference type="EMBL" id="BKCJ011382625">
    <property type="protein sequence ID" value="GFD28132.1"/>
    <property type="molecule type" value="Genomic_DNA"/>
</dbReference>
<feature type="non-terminal residue" evidence="2">
    <location>
        <position position="154"/>
    </location>
</feature>
<dbReference type="AlphaFoldDB" id="A0A699UYP3"/>
<gene>
    <name evidence="2" type="ORF">Tci_900101</name>
</gene>
<reference evidence="2" key="1">
    <citation type="journal article" date="2019" name="Sci. Rep.">
        <title>Draft genome of Tanacetum cinerariifolium, the natural source of mosquito coil.</title>
        <authorList>
            <person name="Yamashiro T."/>
            <person name="Shiraishi A."/>
            <person name="Satake H."/>
            <person name="Nakayama K."/>
        </authorList>
    </citation>
    <scope>NUCLEOTIDE SEQUENCE</scope>
</reference>
<proteinExistence type="predicted"/>
<name>A0A699UYP3_TANCI</name>
<evidence type="ECO:0000313" key="2">
    <source>
        <dbReference type="EMBL" id="GFD28132.1"/>
    </source>
</evidence>
<organism evidence="2">
    <name type="scientific">Tanacetum cinerariifolium</name>
    <name type="common">Dalmatian daisy</name>
    <name type="synonym">Chrysanthemum cinerariifolium</name>
    <dbReference type="NCBI Taxonomy" id="118510"/>
    <lineage>
        <taxon>Eukaryota</taxon>
        <taxon>Viridiplantae</taxon>
        <taxon>Streptophyta</taxon>
        <taxon>Embryophyta</taxon>
        <taxon>Tracheophyta</taxon>
        <taxon>Spermatophyta</taxon>
        <taxon>Magnoliopsida</taxon>
        <taxon>eudicotyledons</taxon>
        <taxon>Gunneridae</taxon>
        <taxon>Pentapetalae</taxon>
        <taxon>asterids</taxon>
        <taxon>campanulids</taxon>
        <taxon>Asterales</taxon>
        <taxon>Asteraceae</taxon>
        <taxon>Asteroideae</taxon>
        <taxon>Anthemideae</taxon>
        <taxon>Anthemidinae</taxon>
        <taxon>Tanacetum</taxon>
    </lineage>
</organism>
<feature type="non-terminal residue" evidence="2">
    <location>
        <position position="1"/>
    </location>
</feature>
<sequence length="154" mass="17124">ASTPEARHKYMVGMDNDIQDLDKLVDEMLTYARLEQGSPTLNFQRIDLDALINQVIAELSPLRANVTQCDASCRIRGAGGLSIESGTLPHRCRRRRPRRTGKRVGPHLHPVHASGRQPYTGVGRARPRVVDRATHHLLARRARADRAQPGIGRG</sequence>
<comment type="caution">
    <text evidence="2">The sequence shown here is derived from an EMBL/GenBank/DDBJ whole genome shotgun (WGS) entry which is preliminary data.</text>
</comment>
<dbReference type="InterPro" id="IPR036890">
    <property type="entry name" value="HATPase_C_sf"/>
</dbReference>